<dbReference type="AlphaFoldDB" id="A0A0D2A7H5"/>
<protein>
    <recommendedName>
        <fullName evidence="3">endo-1,3(4)-beta-glucanase</fullName>
        <ecNumber evidence="3">3.2.1.6</ecNumber>
    </recommendedName>
</protein>
<evidence type="ECO:0000256" key="6">
    <source>
        <dbReference type="SAM" id="SignalP"/>
    </source>
</evidence>
<name>A0A0D2A7H5_EXOME</name>
<dbReference type="InterPro" id="IPR000757">
    <property type="entry name" value="Beta-glucanase-like"/>
</dbReference>
<evidence type="ECO:0000259" key="7">
    <source>
        <dbReference type="PROSITE" id="PS51762"/>
    </source>
</evidence>
<dbReference type="Proteomes" id="UP000054302">
    <property type="component" value="Unassembled WGS sequence"/>
</dbReference>
<comment type="catalytic activity">
    <reaction evidence="1">
        <text>Endohydrolysis of (1-&gt;3)- or (1-&gt;4)-linkages in beta-D-glucans when the glucose residue whose reducing group is involved in the linkage to be hydrolyzed is itself substituted at C-3.</text>
        <dbReference type="EC" id="3.2.1.6"/>
    </reaction>
</comment>
<accession>A0A0D2A7H5</accession>
<dbReference type="PANTHER" id="PTHR10963">
    <property type="entry name" value="GLYCOSYL HYDROLASE-RELATED"/>
    <property type="match status" value="1"/>
</dbReference>
<evidence type="ECO:0000256" key="5">
    <source>
        <dbReference type="ARBA" id="ARBA00023295"/>
    </source>
</evidence>
<proteinExistence type="inferred from homology"/>
<dbReference type="RefSeq" id="XP_016226507.1">
    <property type="nucleotide sequence ID" value="XM_016366989.1"/>
</dbReference>
<dbReference type="EC" id="3.2.1.6" evidence="3"/>
<dbReference type="EMBL" id="KN847521">
    <property type="protein sequence ID" value="KIV94933.1"/>
    <property type="molecule type" value="Genomic_DNA"/>
</dbReference>
<dbReference type="STRING" id="212818.A0A0D2A7H5"/>
<dbReference type="InterPro" id="IPR013320">
    <property type="entry name" value="ConA-like_dom_sf"/>
</dbReference>
<reference evidence="8 9" key="1">
    <citation type="submission" date="2015-01" db="EMBL/GenBank/DDBJ databases">
        <title>The Genome Sequence of Exophiala mesophila CBS40295.</title>
        <authorList>
            <consortium name="The Broad Institute Genomics Platform"/>
            <person name="Cuomo C."/>
            <person name="de Hoog S."/>
            <person name="Gorbushina A."/>
            <person name="Stielow B."/>
            <person name="Teixiera M."/>
            <person name="Abouelleil A."/>
            <person name="Chapman S.B."/>
            <person name="Priest M."/>
            <person name="Young S.K."/>
            <person name="Wortman J."/>
            <person name="Nusbaum C."/>
            <person name="Birren B."/>
        </authorList>
    </citation>
    <scope>NUCLEOTIDE SEQUENCE [LARGE SCALE GENOMIC DNA]</scope>
    <source>
        <strain evidence="8 9">CBS 40295</strain>
    </source>
</reference>
<evidence type="ECO:0000256" key="4">
    <source>
        <dbReference type="ARBA" id="ARBA00022801"/>
    </source>
</evidence>
<dbReference type="PROSITE" id="PS51762">
    <property type="entry name" value="GH16_2"/>
    <property type="match status" value="1"/>
</dbReference>
<dbReference type="HOGENOM" id="CLU_027001_0_0_1"/>
<keyword evidence="9" id="KW-1185">Reference proteome</keyword>
<feature type="domain" description="GH16" evidence="7">
    <location>
        <begin position="20"/>
        <end position="288"/>
    </location>
</feature>
<dbReference type="Gene3D" id="2.60.120.200">
    <property type="match status" value="1"/>
</dbReference>
<feature type="chain" id="PRO_5002238287" description="endo-1,3(4)-beta-glucanase" evidence="6">
    <location>
        <begin position="22"/>
        <end position="551"/>
    </location>
</feature>
<dbReference type="SUPFAM" id="SSF49899">
    <property type="entry name" value="Concanavalin A-like lectins/glucanases"/>
    <property type="match status" value="1"/>
</dbReference>
<dbReference type="GO" id="GO:0009251">
    <property type="term" value="P:glucan catabolic process"/>
    <property type="evidence" value="ECO:0007669"/>
    <property type="project" value="TreeGrafter"/>
</dbReference>
<feature type="signal peptide" evidence="6">
    <location>
        <begin position="1"/>
        <end position="21"/>
    </location>
</feature>
<dbReference type="GeneID" id="27320492"/>
<dbReference type="OMA" id="YEIECGV"/>
<evidence type="ECO:0000313" key="9">
    <source>
        <dbReference type="Proteomes" id="UP000054302"/>
    </source>
</evidence>
<evidence type="ECO:0000256" key="2">
    <source>
        <dbReference type="ARBA" id="ARBA00006865"/>
    </source>
</evidence>
<evidence type="ECO:0000256" key="1">
    <source>
        <dbReference type="ARBA" id="ARBA00000124"/>
    </source>
</evidence>
<keyword evidence="4" id="KW-0378">Hydrolase</keyword>
<dbReference type="PANTHER" id="PTHR10963:SF24">
    <property type="entry name" value="GLYCOSIDASE C21B10.07-RELATED"/>
    <property type="match status" value="1"/>
</dbReference>
<keyword evidence="6" id="KW-0732">Signal</keyword>
<keyword evidence="5" id="KW-0326">Glycosidase</keyword>
<comment type="similarity">
    <text evidence="2">Belongs to the glycosyl hydrolase 16 family.</text>
</comment>
<dbReference type="FunFam" id="2.60.120.200:FF:000114">
    <property type="entry name" value="Probable endo-1,3(4)-beta-glucanase NFIA_089530"/>
    <property type="match status" value="1"/>
</dbReference>
<dbReference type="VEuPathDB" id="FungiDB:PV10_02647"/>
<organism evidence="8 9">
    <name type="scientific">Exophiala mesophila</name>
    <name type="common">Black yeast-like fungus</name>
    <dbReference type="NCBI Taxonomy" id="212818"/>
    <lineage>
        <taxon>Eukaryota</taxon>
        <taxon>Fungi</taxon>
        <taxon>Dikarya</taxon>
        <taxon>Ascomycota</taxon>
        <taxon>Pezizomycotina</taxon>
        <taxon>Eurotiomycetes</taxon>
        <taxon>Chaetothyriomycetidae</taxon>
        <taxon>Chaetothyriales</taxon>
        <taxon>Herpotrichiellaceae</taxon>
        <taxon>Exophiala</taxon>
    </lineage>
</organism>
<dbReference type="GO" id="GO:0052861">
    <property type="term" value="F:endo-1,3(4)-beta-glucanase activity"/>
    <property type="evidence" value="ECO:0007669"/>
    <property type="project" value="UniProtKB-EC"/>
</dbReference>
<dbReference type="InterPro" id="IPR050546">
    <property type="entry name" value="Glycosyl_Hydrlase_16"/>
</dbReference>
<dbReference type="CDD" id="cd02181">
    <property type="entry name" value="GH16_fungal_Lam16A_glucanase"/>
    <property type="match status" value="1"/>
</dbReference>
<gene>
    <name evidence="8" type="ORF">PV10_02647</name>
</gene>
<evidence type="ECO:0000256" key="3">
    <source>
        <dbReference type="ARBA" id="ARBA00012599"/>
    </source>
</evidence>
<dbReference type="Pfam" id="PF26113">
    <property type="entry name" value="GH16_XgeA"/>
    <property type="match status" value="1"/>
</dbReference>
<dbReference type="OrthoDB" id="192832at2759"/>
<sequence length="551" mass="60754">MAFQSLFFAFLVLIFVQFTSSFTGSEYYLDAEYSGRNFFDGWDFFTGDDPTHGFVTYFGRASAQVSSLIHAAEGQPAYIGSDYETSIPLSGAPGRPSVRISTKKTWTHGLFVGDFKHAPGGVCGSWPAFWTLGPNWPFHGEVDIMEGVNLNSYNGMVLHTSPNCTISQDDYLMTGQVHTTDCAYYPGNNIGCGIGDDRPLAFGSGFNANDGGVYVMQWTSEYIKIWMFPRGQIPEDIVSGHPNPSTWGTPQAHMQGSCVMDDRFQSHKIILNNAFCGDYAGNPYVWDSDWNSCAKSTGFSTCEAHVASNPAAFKQSFWEINYVRVYQLKDPDAIVRPSIPYIASIEPPQPTLGSNLLPPPSPTATLCPAYNFTVIKSGKANYEIECGVDLEGPDIGPPNPNWTVTSLEDCIVGCNYWNDEIEPNLCGGVTYDMVTGACSWKSNVRGTRVKPEMNAARLLYYAYPAVTDDTLHQTIVEEPPYVPISVTPQTYRPFGTSTSTSSFLVSETSSFHLPPVDRRVRPWVPKPVCCPPHICRHMAQQQSLPHPPIPA</sequence>
<evidence type="ECO:0000313" key="8">
    <source>
        <dbReference type="EMBL" id="KIV94933.1"/>
    </source>
</evidence>